<protein>
    <submittedName>
        <fullName evidence="2">Uncharacterized protein</fullName>
    </submittedName>
</protein>
<evidence type="ECO:0000313" key="3">
    <source>
        <dbReference type="Proteomes" id="UP000002058"/>
    </source>
</evidence>
<dbReference type="RefSeq" id="XP_002584943.1">
    <property type="nucleotide sequence ID" value="XM_002584897.1"/>
</dbReference>
<gene>
    <name evidence="2" type="ORF">UREG_05632</name>
</gene>
<keyword evidence="3" id="KW-1185">Reference proteome</keyword>
<dbReference type="Proteomes" id="UP000002058">
    <property type="component" value="Unassembled WGS sequence"/>
</dbReference>
<evidence type="ECO:0000313" key="2">
    <source>
        <dbReference type="EMBL" id="EEP80790.1"/>
    </source>
</evidence>
<dbReference type="InParanoid" id="C4JT43"/>
<dbReference type="AlphaFoldDB" id="C4JT43"/>
<feature type="region of interest" description="Disordered" evidence="1">
    <location>
        <begin position="35"/>
        <end position="67"/>
    </location>
</feature>
<dbReference type="GeneID" id="8441138"/>
<proteinExistence type="predicted"/>
<dbReference type="VEuPathDB" id="FungiDB:UREG_05632"/>
<dbReference type="EMBL" id="CH476617">
    <property type="protein sequence ID" value="EEP80790.1"/>
    <property type="molecule type" value="Genomic_DNA"/>
</dbReference>
<dbReference type="HOGENOM" id="CLU_1856781_0_0_1"/>
<dbReference type="KEGG" id="ure:UREG_05632"/>
<organism evidence="2 3">
    <name type="scientific">Uncinocarpus reesii (strain UAMH 1704)</name>
    <dbReference type="NCBI Taxonomy" id="336963"/>
    <lineage>
        <taxon>Eukaryota</taxon>
        <taxon>Fungi</taxon>
        <taxon>Dikarya</taxon>
        <taxon>Ascomycota</taxon>
        <taxon>Pezizomycotina</taxon>
        <taxon>Eurotiomycetes</taxon>
        <taxon>Eurotiomycetidae</taxon>
        <taxon>Onygenales</taxon>
        <taxon>Onygenaceae</taxon>
        <taxon>Uncinocarpus</taxon>
    </lineage>
</organism>
<sequence>MTSSRAEEQFHTKSKAAKRLLSAICLTNPSISGSIISKKRNRSRGRDSDGSLPCDTEQEASNAGLQEVAKARDGWRVGTIVVVREAHVQTPTRDEAQETTRARATRGWGLSRRVIYDSPSHCWLPFQLSQAGRHQGLD</sequence>
<reference evidence="3" key="1">
    <citation type="journal article" date="2009" name="Genome Res.">
        <title>Comparative genomic analyses of the human fungal pathogens Coccidioides and their relatives.</title>
        <authorList>
            <person name="Sharpton T.J."/>
            <person name="Stajich J.E."/>
            <person name="Rounsley S.D."/>
            <person name="Gardner M.J."/>
            <person name="Wortman J.R."/>
            <person name="Jordar V.S."/>
            <person name="Maiti R."/>
            <person name="Kodira C.D."/>
            <person name="Neafsey D.E."/>
            <person name="Zeng Q."/>
            <person name="Hung C.-Y."/>
            <person name="McMahan C."/>
            <person name="Muszewska A."/>
            <person name="Grynberg M."/>
            <person name="Mandel M.A."/>
            <person name="Kellner E.M."/>
            <person name="Barker B.M."/>
            <person name="Galgiani J.N."/>
            <person name="Orbach M.J."/>
            <person name="Kirkland T.N."/>
            <person name="Cole G.T."/>
            <person name="Henn M.R."/>
            <person name="Birren B.W."/>
            <person name="Taylor J.W."/>
        </authorList>
    </citation>
    <scope>NUCLEOTIDE SEQUENCE [LARGE SCALE GENOMIC DNA]</scope>
    <source>
        <strain evidence="3">UAMH 1704</strain>
    </source>
</reference>
<accession>C4JT43</accession>
<name>C4JT43_UNCRE</name>
<evidence type="ECO:0000256" key="1">
    <source>
        <dbReference type="SAM" id="MobiDB-lite"/>
    </source>
</evidence>